<accession>A0AAF1JXQ1</accession>
<evidence type="ECO:0000256" key="2">
    <source>
        <dbReference type="ARBA" id="ARBA00022729"/>
    </source>
</evidence>
<protein>
    <submittedName>
        <fullName evidence="6">Heparinase</fullName>
    </submittedName>
</protein>
<evidence type="ECO:0000256" key="3">
    <source>
        <dbReference type="ARBA" id="ARBA00022764"/>
    </source>
</evidence>
<reference evidence="6" key="2">
    <citation type="journal article" date="2021" name="Syst. Appl. Microbiol.">
        <title>Roseomonas hellenica sp. nov., isolated from roots of wild-growing Alkanna tinctoria.</title>
        <authorList>
            <person name="Rat A."/>
            <person name="Naranjo H.D."/>
            <person name="Lebbe L."/>
            <person name="Cnockaert M."/>
            <person name="Krigas N."/>
            <person name="Grigoriadou K."/>
            <person name="Maloupa E."/>
            <person name="Willems A."/>
        </authorList>
    </citation>
    <scope>NUCLEOTIDE SEQUENCE</scope>
    <source>
        <strain evidence="6">LMG 28251</strain>
    </source>
</reference>
<reference evidence="6" key="1">
    <citation type="submission" date="2020-01" db="EMBL/GenBank/DDBJ databases">
        <authorList>
            <person name="Rat A."/>
        </authorList>
    </citation>
    <scope>NUCLEOTIDE SEQUENCE</scope>
    <source>
        <strain evidence="6">LMG 28251</strain>
    </source>
</reference>
<dbReference type="Gene3D" id="2.70.98.70">
    <property type="match status" value="1"/>
</dbReference>
<feature type="domain" description="Heparinase II/III-like C-terminal" evidence="5">
    <location>
        <begin position="313"/>
        <end position="519"/>
    </location>
</feature>
<keyword evidence="2" id="KW-0732">Signal</keyword>
<comment type="subcellular location">
    <subcellularLocation>
        <location evidence="1">Periplasm</location>
    </subcellularLocation>
</comment>
<keyword evidence="4" id="KW-0456">Lyase</keyword>
<keyword evidence="7" id="KW-1185">Reference proteome</keyword>
<sequence length="523" mass="56508">MLRADAASRLGVWPVLLHVLHRAGRRGARRALGDRDPLRGPFFGTAAQVPVTATDWHGPFDPARHALDLPLFAPGDIRPIWEVNRLGGLPALAARGDWAAAERLLRDWAARNPPFRGPAWACGQECALRALTLAISLDAPPGAAMRALLDAHARRIEATRFYALAQDNNHAVSEAAGLLACGLLLGDAKRERRGAAALVRTTQRLVTPCGAFAQPSARYHRLLLDTLAVTVRLWRRHRGAEADRALRARAAAATAWLARIMDPVTGRLPRLGPEDPSCFADLAGTGPDDARASLARAQAVFGALPLATDVWVSAGWRGWQAGRLRAILRTGVPQRFRPAHADLLHLDLWVGATNLLRDGGSGSYNPPNDAAWQGVDLAAARAHNLVTFDDAEPMPRVTRFLFARWPRVHLIPDGAETRDARGMTHARAVTLGAHQARIEDRIAGPFRHATLRWRLAPGAWRLLGDTVESDGARIAIGADAPVRLRLTDGFESPAYGSLARVPVLEAVVAAPATRFTTCIDIAA</sequence>
<proteinExistence type="predicted"/>
<dbReference type="SUPFAM" id="SSF48230">
    <property type="entry name" value="Chondroitin AC/alginate lyase"/>
    <property type="match status" value="1"/>
</dbReference>
<dbReference type="AlphaFoldDB" id="A0AAF1JXQ1"/>
<dbReference type="GO" id="GO:0042597">
    <property type="term" value="C:periplasmic space"/>
    <property type="evidence" value="ECO:0007669"/>
    <property type="project" value="UniProtKB-SubCell"/>
</dbReference>
<name>A0AAF1JXQ1_9PROT</name>
<evidence type="ECO:0000256" key="4">
    <source>
        <dbReference type="ARBA" id="ARBA00023239"/>
    </source>
</evidence>
<dbReference type="Pfam" id="PF07940">
    <property type="entry name" value="Hepar_II_III_C"/>
    <property type="match status" value="1"/>
</dbReference>
<dbReference type="EMBL" id="JAAEDH010000017">
    <property type="protein sequence ID" value="MBR0656377.1"/>
    <property type="molecule type" value="Genomic_DNA"/>
</dbReference>
<organism evidence="6 7">
    <name type="scientific">Plastoroseomonas arctica</name>
    <dbReference type="NCBI Taxonomy" id="1509237"/>
    <lineage>
        <taxon>Bacteria</taxon>
        <taxon>Pseudomonadati</taxon>
        <taxon>Pseudomonadota</taxon>
        <taxon>Alphaproteobacteria</taxon>
        <taxon>Acetobacterales</taxon>
        <taxon>Acetobacteraceae</taxon>
        <taxon>Plastoroseomonas</taxon>
    </lineage>
</organism>
<dbReference type="InterPro" id="IPR008929">
    <property type="entry name" value="Chondroitin_lyas"/>
</dbReference>
<dbReference type="InterPro" id="IPR012480">
    <property type="entry name" value="Hepar_II_III_C"/>
</dbReference>
<dbReference type="PANTHER" id="PTHR39210">
    <property type="entry name" value="HEPARIN-SULFATE LYASE"/>
    <property type="match status" value="1"/>
</dbReference>
<evidence type="ECO:0000256" key="1">
    <source>
        <dbReference type="ARBA" id="ARBA00004418"/>
    </source>
</evidence>
<evidence type="ECO:0000259" key="5">
    <source>
        <dbReference type="Pfam" id="PF07940"/>
    </source>
</evidence>
<dbReference type="GO" id="GO:0016829">
    <property type="term" value="F:lyase activity"/>
    <property type="evidence" value="ECO:0007669"/>
    <property type="project" value="UniProtKB-KW"/>
</dbReference>
<keyword evidence="3" id="KW-0574">Periplasm</keyword>
<gene>
    <name evidence="6" type="ORF">GXW79_14940</name>
</gene>
<evidence type="ECO:0000313" key="7">
    <source>
        <dbReference type="Proteomes" id="UP001196068"/>
    </source>
</evidence>
<comment type="caution">
    <text evidence="6">The sequence shown here is derived from an EMBL/GenBank/DDBJ whole genome shotgun (WGS) entry which is preliminary data.</text>
</comment>
<dbReference type="PANTHER" id="PTHR39210:SF1">
    <property type="entry name" value="HEPARIN-SULFATE LYASE"/>
    <property type="match status" value="1"/>
</dbReference>
<dbReference type="Gene3D" id="1.50.10.100">
    <property type="entry name" value="Chondroitin AC/alginate lyase"/>
    <property type="match status" value="1"/>
</dbReference>
<dbReference type="Proteomes" id="UP001196068">
    <property type="component" value="Unassembled WGS sequence"/>
</dbReference>
<evidence type="ECO:0000313" key="6">
    <source>
        <dbReference type="EMBL" id="MBR0656377.1"/>
    </source>
</evidence>